<dbReference type="PANTHER" id="PTHR24186">
    <property type="entry name" value="PROTEIN PHOSPHATASE 1 REGULATORY SUBUNIT"/>
    <property type="match status" value="1"/>
</dbReference>
<dbReference type="PANTHER" id="PTHR24186:SF36">
    <property type="entry name" value="SERINE_THREONINE-PROTEIN PHOSPHATASE 6 REGULATORY ANKYRIN REPEAT SUBUNIT A-LIKE"/>
    <property type="match status" value="1"/>
</dbReference>
<feature type="transmembrane region" description="Helical" evidence="7">
    <location>
        <begin position="116"/>
        <end position="143"/>
    </location>
</feature>
<reference evidence="9 10" key="1">
    <citation type="journal article" date="2020" name="bioRxiv">
        <title>Sequence and annotation of 42 cannabis genomes reveals extensive copy number variation in cannabinoid synthesis and pathogen resistance genes.</title>
        <authorList>
            <person name="Mckernan K.J."/>
            <person name="Helbert Y."/>
            <person name="Kane L.T."/>
            <person name="Ebling H."/>
            <person name="Zhang L."/>
            <person name="Liu B."/>
            <person name="Eaton Z."/>
            <person name="Mclaughlin S."/>
            <person name="Kingan S."/>
            <person name="Baybayan P."/>
            <person name="Concepcion G."/>
            <person name="Jordan M."/>
            <person name="Riva A."/>
            <person name="Barbazuk W."/>
            <person name="Harkins T."/>
        </authorList>
    </citation>
    <scope>NUCLEOTIDE SEQUENCE [LARGE SCALE GENOMIC DNA]</scope>
    <source>
        <strain evidence="10">cv. Jamaican Lion 4</strain>
        <tissue evidence="9">Leaf</tissue>
    </source>
</reference>
<evidence type="ECO:0000256" key="2">
    <source>
        <dbReference type="ARBA" id="ARBA00022692"/>
    </source>
</evidence>
<evidence type="ECO:0000256" key="1">
    <source>
        <dbReference type="ARBA" id="ARBA00004141"/>
    </source>
</evidence>
<proteinExistence type="predicted"/>
<accession>A0A7J6FCZ6</accession>
<dbReference type="EMBL" id="JAATIP010000134">
    <property type="protein sequence ID" value="KAF4368557.1"/>
    <property type="molecule type" value="Genomic_DNA"/>
</dbReference>
<evidence type="ECO:0000256" key="3">
    <source>
        <dbReference type="ARBA" id="ARBA00022737"/>
    </source>
</evidence>
<keyword evidence="2 7" id="KW-0812">Transmembrane</keyword>
<keyword evidence="6 7" id="KW-0472">Membrane</keyword>
<evidence type="ECO:0000256" key="5">
    <source>
        <dbReference type="ARBA" id="ARBA00023043"/>
    </source>
</evidence>
<comment type="caution">
    <text evidence="9">The sequence shown here is derived from an EMBL/GenBank/DDBJ whole genome shotgun (WGS) entry which is preliminary data.</text>
</comment>
<keyword evidence="5" id="KW-0040">ANK repeat</keyword>
<evidence type="ECO:0000256" key="4">
    <source>
        <dbReference type="ARBA" id="ARBA00022989"/>
    </source>
</evidence>
<evidence type="ECO:0000259" key="8">
    <source>
        <dbReference type="Pfam" id="PF13962"/>
    </source>
</evidence>
<feature type="transmembrane region" description="Helical" evidence="7">
    <location>
        <begin position="149"/>
        <end position="169"/>
    </location>
</feature>
<dbReference type="Proteomes" id="UP000525078">
    <property type="component" value="Unassembled WGS sequence"/>
</dbReference>
<name>A0A7J6FCZ6_CANSA</name>
<gene>
    <name evidence="9" type="ORF">F8388_018681</name>
</gene>
<organism evidence="9 10">
    <name type="scientific">Cannabis sativa</name>
    <name type="common">Hemp</name>
    <name type="synonym">Marijuana</name>
    <dbReference type="NCBI Taxonomy" id="3483"/>
    <lineage>
        <taxon>Eukaryota</taxon>
        <taxon>Viridiplantae</taxon>
        <taxon>Streptophyta</taxon>
        <taxon>Embryophyta</taxon>
        <taxon>Tracheophyta</taxon>
        <taxon>Spermatophyta</taxon>
        <taxon>Magnoliopsida</taxon>
        <taxon>eudicotyledons</taxon>
        <taxon>Gunneridae</taxon>
        <taxon>Pentapetalae</taxon>
        <taxon>rosids</taxon>
        <taxon>fabids</taxon>
        <taxon>Rosales</taxon>
        <taxon>Cannabaceae</taxon>
        <taxon>Cannabis</taxon>
    </lineage>
</organism>
<dbReference type="GO" id="GO:0005886">
    <property type="term" value="C:plasma membrane"/>
    <property type="evidence" value="ECO:0007669"/>
    <property type="project" value="TreeGrafter"/>
</dbReference>
<keyword evidence="4 7" id="KW-1133">Transmembrane helix</keyword>
<protein>
    <recommendedName>
        <fullName evidence="8">PGG domain-containing protein</fullName>
    </recommendedName>
</protein>
<dbReference type="Pfam" id="PF13962">
    <property type="entry name" value="PGG"/>
    <property type="match status" value="1"/>
</dbReference>
<evidence type="ECO:0000256" key="7">
    <source>
        <dbReference type="SAM" id="Phobius"/>
    </source>
</evidence>
<evidence type="ECO:0000313" key="9">
    <source>
        <dbReference type="EMBL" id="KAF4368557.1"/>
    </source>
</evidence>
<feature type="transmembrane region" description="Helical" evidence="7">
    <location>
        <begin position="79"/>
        <end position="104"/>
    </location>
</feature>
<evidence type="ECO:0000313" key="10">
    <source>
        <dbReference type="Proteomes" id="UP000525078"/>
    </source>
</evidence>
<feature type="transmembrane region" description="Helical" evidence="7">
    <location>
        <begin position="29"/>
        <end position="48"/>
    </location>
</feature>
<keyword evidence="3" id="KW-0677">Repeat</keyword>
<dbReference type="InterPro" id="IPR026961">
    <property type="entry name" value="PGG_dom"/>
</dbReference>
<evidence type="ECO:0000256" key="6">
    <source>
        <dbReference type="ARBA" id="ARBA00023136"/>
    </source>
</evidence>
<dbReference type="AlphaFoldDB" id="A0A7J6FCZ6"/>
<comment type="subcellular location">
    <subcellularLocation>
        <location evidence="1">Membrane</location>
        <topology evidence="1">Multi-pass membrane protein</topology>
    </subcellularLocation>
</comment>
<feature type="domain" description="PGG" evidence="8">
    <location>
        <begin position="25"/>
        <end position="142"/>
    </location>
</feature>
<sequence>MDREKIKEVERNEWNEKKKKFFTTKYKESALVAATLIATVTFTAGFTLPGGYFSNEVGNQQQQQVIGTAVLRNNKAFQAFMITDTIAMVLSTTSVFMNLFLTIISSNEYSKRLASYYIVSMVLAMVAMGLMVVAFVTGTYAVLSPSLGLAIATCVIGLSFFGLIVYTLTWSKRAVHILKHLALLYIWDIKIDYKKVHMK</sequence>